<keyword evidence="2" id="KW-1185">Reference proteome</keyword>
<comment type="caution">
    <text evidence="1">The sequence shown here is derived from an EMBL/GenBank/DDBJ whole genome shotgun (WGS) entry which is preliminary data.</text>
</comment>
<protein>
    <submittedName>
        <fullName evidence="1">Uncharacterized protein</fullName>
    </submittedName>
</protein>
<proteinExistence type="predicted"/>
<organism evidence="1 2">
    <name type="scientific">Tenebrionibacter intestinalis</name>
    <dbReference type="NCBI Taxonomy" id="2799638"/>
    <lineage>
        <taxon>Bacteria</taxon>
        <taxon>Pseudomonadati</taxon>
        <taxon>Pseudomonadota</taxon>
        <taxon>Gammaproteobacteria</taxon>
        <taxon>Enterobacterales</taxon>
        <taxon>Enterobacteriaceae</taxon>
        <taxon>Tenebrionibacter/Tenebrionicola group</taxon>
        <taxon>Tenebrionibacter</taxon>
    </lineage>
</organism>
<dbReference type="RefSeq" id="WP_238714099.1">
    <property type="nucleotide sequence ID" value="NZ_JAEPBH010000027.1"/>
</dbReference>
<gene>
    <name evidence="1" type="ORF">JJB97_11155</name>
</gene>
<evidence type="ECO:0000313" key="2">
    <source>
        <dbReference type="Proteomes" id="UP000659047"/>
    </source>
</evidence>
<dbReference type="EMBL" id="JAEPBH010000027">
    <property type="protein sequence ID" value="MBK4715877.1"/>
    <property type="molecule type" value="Genomic_DNA"/>
</dbReference>
<sequence>MRGLERLKGAADVQTISALKEYRDTIEETAGGPDAFELLDKLRTQFRVDVKGDRTVLPGGSQAVTERVYNAFTNSLNRSIAKSAGAKDAALWRKGKGDYARMAADATQTRLKNVLNKGELLPETVNAIVYGQYGSDIARLYGKLDDKGKDMPRAAYVSKIADKANGSPQKFMPELDKLSRQANGQVFKTVFSGKHKKEIEGLLTVLQATERASKANVVTQTGITLSAPLRVFGNLSTGEITCGRGGDRAAFTGV</sequence>
<dbReference type="Proteomes" id="UP000659047">
    <property type="component" value="Unassembled WGS sequence"/>
</dbReference>
<accession>A0A8K0XXZ3</accession>
<reference evidence="1" key="1">
    <citation type="submission" date="2021-01" db="EMBL/GenBank/DDBJ databases">
        <title>Intestinitalea alba gen. nov., sp. nov., a novel genus of the family Enterobacteriaceae, isolated from the gut of the plastic-eating mealworm Tenebrio molitor L.</title>
        <authorList>
            <person name="Yang Y."/>
        </authorList>
    </citation>
    <scope>NUCLEOTIDE SEQUENCE</scope>
    <source>
        <strain evidence="1">BIT-L3</strain>
    </source>
</reference>
<evidence type="ECO:0000313" key="1">
    <source>
        <dbReference type="EMBL" id="MBK4715877.1"/>
    </source>
</evidence>
<name>A0A8K0XXZ3_9ENTR</name>
<dbReference type="AlphaFoldDB" id="A0A8K0XXZ3"/>